<organism evidence="1">
    <name type="scientific">marine sediment metagenome</name>
    <dbReference type="NCBI Taxonomy" id="412755"/>
    <lineage>
        <taxon>unclassified sequences</taxon>
        <taxon>metagenomes</taxon>
        <taxon>ecological metagenomes</taxon>
    </lineage>
</organism>
<proteinExistence type="predicted"/>
<dbReference type="AlphaFoldDB" id="A0A0F9BTF0"/>
<dbReference type="EMBL" id="LAZR01036311">
    <property type="protein sequence ID" value="KKL25175.1"/>
    <property type="molecule type" value="Genomic_DNA"/>
</dbReference>
<comment type="caution">
    <text evidence="1">The sequence shown here is derived from an EMBL/GenBank/DDBJ whole genome shotgun (WGS) entry which is preliminary data.</text>
</comment>
<accession>A0A0F9BTF0</accession>
<name>A0A0F9BTF0_9ZZZZ</name>
<feature type="non-terminal residue" evidence="1">
    <location>
        <position position="61"/>
    </location>
</feature>
<protein>
    <submittedName>
        <fullName evidence="1">Uncharacterized protein</fullName>
    </submittedName>
</protein>
<gene>
    <name evidence="1" type="ORF">LCGC14_2407930</name>
</gene>
<sequence>MSPLFDINKFHGLYRSVEKGVGVTGSVVKLSLKQVPPHIVRFLTHVTLEDVTNSFTKARIG</sequence>
<reference evidence="1" key="1">
    <citation type="journal article" date="2015" name="Nature">
        <title>Complex archaea that bridge the gap between prokaryotes and eukaryotes.</title>
        <authorList>
            <person name="Spang A."/>
            <person name="Saw J.H."/>
            <person name="Jorgensen S.L."/>
            <person name="Zaremba-Niedzwiedzka K."/>
            <person name="Martijn J."/>
            <person name="Lind A.E."/>
            <person name="van Eijk R."/>
            <person name="Schleper C."/>
            <person name="Guy L."/>
            <person name="Ettema T.J."/>
        </authorList>
    </citation>
    <scope>NUCLEOTIDE SEQUENCE</scope>
</reference>
<evidence type="ECO:0000313" key="1">
    <source>
        <dbReference type="EMBL" id="KKL25175.1"/>
    </source>
</evidence>